<feature type="region of interest" description="Disordered" evidence="1">
    <location>
        <begin position="138"/>
        <end position="179"/>
    </location>
</feature>
<feature type="signal peptide" evidence="2">
    <location>
        <begin position="1"/>
        <end position="19"/>
    </location>
</feature>
<evidence type="ECO:0008006" key="5">
    <source>
        <dbReference type="Google" id="ProtNLM"/>
    </source>
</evidence>
<proteinExistence type="predicted"/>
<dbReference type="EMBL" id="JAEVHM010000234">
    <property type="protein sequence ID" value="MBM0235284.1"/>
    <property type="molecule type" value="Genomic_DNA"/>
</dbReference>
<feature type="compositionally biased region" description="Pro residues" evidence="1">
    <location>
        <begin position="25"/>
        <end position="43"/>
    </location>
</feature>
<feature type="compositionally biased region" description="Low complexity" evidence="1">
    <location>
        <begin position="58"/>
        <end position="67"/>
    </location>
</feature>
<comment type="caution">
    <text evidence="3">The sequence shown here is derived from an EMBL/GenBank/DDBJ whole genome shotgun (WGS) entry which is preliminary data.</text>
</comment>
<gene>
    <name evidence="3" type="ORF">JNW91_27905</name>
</gene>
<reference evidence="3 4" key="1">
    <citation type="submission" date="2021-01" db="EMBL/GenBank/DDBJ databases">
        <title>Draft genome sequence of Micromonospora sp. strain STR1_7.</title>
        <authorList>
            <person name="Karlyshev A."/>
            <person name="Jawad R."/>
        </authorList>
    </citation>
    <scope>NUCLEOTIDE SEQUENCE [LARGE SCALE GENOMIC DNA]</scope>
    <source>
        <strain evidence="3 4">STR1-7</strain>
    </source>
</reference>
<organism evidence="3 4">
    <name type="scientific">Micromonospora parastrephiae</name>
    <dbReference type="NCBI Taxonomy" id="2806101"/>
    <lineage>
        <taxon>Bacteria</taxon>
        <taxon>Bacillati</taxon>
        <taxon>Actinomycetota</taxon>
        <taxon>Actinomycetes</taxon>
        <taxon>Micromonosporales</taxon>
        <taxon>Micromonosporaceae</taxon>
        <taxon>Micromonospora</taxon>
    </lineage>
</organism>
<protein>
    <recommendedName>
        <fullName evidence="5">Serine/threonine protein kinase</fullName>
    </recommendedName>
</protein>
<evidence type="ECO:0000256" key="1">
    <source>
        <dbReference type="SAM" id="MobiDB-lite"/>
    </source>
</evidence>
<evidence type="ECO:0000313" key="3">
    <source>
        <dbReference type="EMBL" id="MBM0235284.1"/>
    </source>
</evidence>
<feature type="region of interest" description="Disordered" evidence="1">
    <location>
        <begin position="21"/>
        <end position="69"/>
    </location>
</feature>
<feature type="chain" id="PRO_5047486404" description="Serine/threonine protein kinase" evidence="2">
    <location>
        <begin position="20"/>
        <end position="179"/>
    </location>
</feature>
<sequence>VVLGTAGLAALLGAGALLAQNLDSPEPPARSPGPSPSHTPAPAPSTRSPKPAPPTTPPAASSPVPSAVGQQVPVSLRQVTNEFAAVLAEAQDRGEIDRQTAEDLRDDLADVNRRSRDRAKHVGDLREHIAELVDRHRLSARTAPNSTNCSAGPPPSPPAVRTTDPSAGLTGMMGRCGHG</sequence>
<dbReference type="Proteomes" id="UP000601027">
    <property type="component" value="Unassembled WGS sequence"/>
</dbReference>
<evidence type="ECO:0000313" key="4">
    <source>
        <dbReference type="Proteomes" id="UP000601027"/>
    </source>
</evidence>
<keyword evidence="2" id="KW-0732">Signal</keyword>
<keyword evidence="4" id="KW-1185">Reference proteome</keyword>
<accession>A0ABS1Y1L6</accession>
<feature type="non-terminal residue" evidence="3">
    <location>
        <position position="1"/>
    </location>
</feature>
<name>A0ABS1Y1L6_9ACTN</name>
<evidence type="ECO:0000256" key="2">
    <source>
        <dbReference type="SAM" id="SignalP"/>
    </source>
</evidence>